<keyword evidence="8 14" id="KW-0547">Nucleotide-binding</keyword>
<dbReference type="GO" id="GO:0050321">
    <property type="term" value="F:tau-protein kinase activity"/>
    <property type="evidence" value="ECO:0007669"/>
    <property type="project" value="TreeGrafter"/>
</dbReference>
<evidence type="ECO:0000256" key="13">
    <source>
        <dbReference type="ARBA" id="ARBA00048679"/>
    </source>
</evidence>
<dbReference type="InterPro" id="IPR017441">
    <property type="entry name" value="Protein_kinase_ATP_BS"/>
</dbReference>
<dbReference type="InterPro" id="IPR057380">
    <property type="entry name" value="UBA_SIK1/2/3"/>
</dbReference>
<dbReference type="InterPro" id="IPR000719">
    <property type="entry name" value="Prot_kinase_dom"/>
</dbReference>
<evidence type="ECO:0000313" key="19">
    <source>
        <dbReference type="Proteomes" id="UP001153620"/>
    </source>
</evidence>
<dbReference type="InterPro" id="IPR001772">
    <property type="entry name" value="KA1_dom"/>
</dbReference>
<feature type="domain" description="Protein kinase" evidence="16">
    <location>
        <begin position="20"/>
        <end position="271"/>
    </location>
</feature>
<evidence type="ECO:0000256" key="11">
    <source>
        <dbReference type="ARBA" id="ARBA00022842"/>
    </source>
</evidence>
<evidence type="ECO:0000259" key="17">
    <source>
        <dbReference type="PROSITE" id="PS50032"/>
    </source>
</evidence>
<dbReference type="Pfam" id="PF23312">
    <property type="entry name" value="UBA_SIK3"/>
    <property type="match status" value="1"/>
</dbReference>
<dbReference type="FunFam" id="1.10.510.10:FF:000156">
    <property type="entry name" value="Serine/threonine-protein kinase SIK3 homolog"/>
    <property type="match status" value="1"/>
</dbReference>
<dbReference type="PROSITE" id="PS50011">
    <property type="entry name" value="PROTEIN_KINASE_DOM"/>
    <property type="match status" value="1"/>
</dbReference>
<feature type="binding site" evidence="14">
    <location>
        <position position="49"/>
    </location>
    <ligand>
        <name>ATP</name>
        <dbReference type="ChEBI" id="CHEBI:30616"/>
    </ligand>
</feature>
<dbReference type="PANTHER" id="PTHR24346:SF42">
    <property type="entry name" value="SERINE_THREONINE-PROTEIN KINASE SIK3"/>
    <property type="match status" value="1"/>
</dbReference>
<dbReference type="SMART" id="SM00220">
    <property type="entry name" value="S_TKc"/>
    <property type="match status" value="1"/>
</dbReference>
<feature type="compositionally biased region" description="Low complexity" evidence="15">
    <location>
        <begin position="1112"/>
        <end position="1127"/>
    </location>
</feature>
<dbReference type="CDD" id="cd14338">
    <property type="entry name" value="UBA_SIK"/>
    <property type="match status" value="1"/>
</dbReference>
<evidence type="ECO:0000313" key="18">
    <source>
        <dbReference type="EMBL" id="CAG9801503.1"/>
    </source>
</evidence>
<keyword evidence="10 14" id="KW-0067">ATP-binding</keyword>
<dbReference type="FunFam" id="3.30.200.20:FF:000003">
    <property type="entry name" value="Non-specific serine/threonine protein kinase"/>
    <property type="match status" value="1"/>
</dbReference>
<proteinExistence type="inferred from homology"/>
<evidence type="ECO:0000256" key="5">
    <source>
        <dbReference type="ARBA" id="ARBA00022553"/>
    </source>
</evidence>
<evidence type="ECO:0000256" key="7">
    <source>
        <dbReference type="ARBA" id="ARBA00022723"/>
    </source>
</evidence>
<feature type="compositionally biased region" description="Polar residues" evidence="15">
    <location>
        <begin position="590"/>
        <end position="603"/>
    </location>
</feature>
<feature type="domain" description="KA1" evidence="17">
    <location>
        <begin position="1221"/>
        <end position="1284"/>
    </location>
</feature>
<dbReference type="OrthoDB" id="193931at2759"/>
<dbReference type="Pfam" id="PF23311">
    <property type="entry name" value="DUF7084"/>
    <property type="match status" value="1"/>
</dbReference>
<keyword evidence="7" id="KW-0479">Metal-binding</keyword>
<keyword evidence="9" id="KW-0418">Kinase</keyword>
<feature type="compositionally biased region" description="Polar residues" evidence="15">
    <location>
        <begin position="1128"/>
        <end position="1139"/>
    </location>
</feature>
<evidence type="ECO:0000256" key="2">
    <source>
        <dbReference type="ARBA" id="ARBA00006234"/>
    </source>
</evidence>
<dbReference type="PROSITE" id="PS00107">
    <property type="entry name" value="PROTEIN_KINASE_ATP"/>
    <property type="match status" value="1"/>
</dbReference>
<feature type="compositionally biased region" description="Low complexity" evidence="15">
    <location>
        <begin position="613"/>
        <end position="632"/>
    </location>
</feature>
<dbReference type="GO" id="GO:0046872">
    <property type="term" value="F:metal ion binding"/>
    <property type="evidence" value="ECO:0007669"/>
    <property type="project" value="UniProtKB-KW"/>
</dbReference>
<evidence type="ECO:0000256" key="3">
    <source>
        <dbReference type="ARBA" id="ARBA00012513"/>
    </source>
</evidence>
<evidence type="ECO:0000259" key="16">
    <source>
        <dbReference type="PROSITE" id="PS50011"/>
    </source>
</evidence>
<dbReference type="GO" id="GO:0005737">
    <property type="term" value="C:cytoplasm"/>
    <property type="evidence" value="ECO:0007669"/>
    <property type="project" value="TreeGrafter"/>
</dbReference>
<accession>A0A9N9RS84</accession>
<feature type="region of interest" description="Disordered" evidence="15">
    <location>
        <begin position="544"/>
        <end position="565"/>
    </location>
</feature>
<organism evidence="18 19">
    <name type="scientific">Chironomus riparius</name>
    <dbReference type="NCBI Taxonomy" id="315576"/>
    <lineage>
        <taxon>Eukaryota</taxon>
        <taxon>Metazoa</taxon>
        <taxon>Ecdysozoa</taxon>
        <taxon>Arthropoda</taxon>
        <taxon>Hexapoda</taxon>
        <taxon>Insecta</taxon>
        <taxon>Pterygota</taxon>
        <taxon>Neoptera</taxon>
        <taxon>Endopterygota</taxon>
        <taxon>Diptera</taxon>
        <taxon>Nematocera</taxon>
        <taxon>Chironomoidea</taxon>
        <taxon>Chironomidae</taxon>
        <taxon>Chironominae</taxon>
        <taxon>Chironomus</taxon>
    </lineage>
</organism>
<dbReference type="PROSITE" id="PS50032">
    <property type="entry name" value="KA1"/>
    <property type="match status" value="1"/>
</dbReference>
<gene>
    <name evidence="18" type="ORF">CHIRRI_LOCUS4429</name>
</gene>
<evidence type="ECO:0000256" key="10">
    <source>
        <dbReference type="ARBA" id="ARBA00022840"/>
    </source>
</evidence>
<dbReference type="InterPro" id="IPR055511">
    <property type="entry name" value="DUF7084"/>
</dbReference>
<dbReference type="GO" id="GO:0000226">
    <property type="term" value="P:microtubule cytoskeleton organization"/>
    <property type="evidence" value="ECO:0007669"/>
    <property type="project" value="TreeGrafter"/>
</dbReference>
<dbReference type="InterPro" id="IPR008271">
    <property type="entry name" value="Ser/Thr_kinase_AS"/>
</dbReference>
<dbReference type="PROSITE" id="PS00108">
    <property type="entry name" value="PROTEIN_KINASE_ST"/>
    <property type="match status" value="1"/>
</dbReference>
<comment type="similarity">
    <text evidence="2">Belongs to the protein kinase superfamily. CAMK Ser/Thr protein kinase family. SNF1 subfamily.</text>
</comment>
<keyword evidence="19" id="KW-1185">Reference proteome</keyword>
<comment type="catalytic activity">
    <reaction evidence="13">
        <text>L-seryl-[protein] + ATP = O-phospho-L-seryl-[protein] + ADP + H(+)</text>
        <dbReference type="Rhea" id="RHEA:17989"/>
        <dbReference type="Rhea" id="RHEA-COMP:9863"/>
        <dbReference type="Rhea" id="RHEA-COMP:11604"/>
        <dbReference type="ChEBI" id="CHEBI:15378"/>
        <dbReference type="ChEBI" id="CHEBI:29999"/>
        <dbReference type="ChEBI" id="CHEBI:30616"/>
        <dbReference type="ChEBI" id="CHEBI:83421"/>
        <dbReference type="ChEBI" id="CHEBI:456216"/>
        <dbReference type="EC" id="2.7.11.1"/>
    </reaction>
</comment>
<dbReference type="InterPro" id="IPR011009">
    <property type="entry name" value="Kinase-like_dom_sf"/>
</dbReference>
<sequence>MAKSGNNENKIEKLVRVGFYELEKTIGKGNFAVVKLATNSITKSKVAIKIIDKTCLDDDNLAKTFREISILKLLHHPHITRLYEVMESKNSIYLVTEHAGGGEIFDHLVTHGRMKEEEAARVFSQIVSAVDYCHRNGVVHRDLKAENVLLDNNMNVKIVDFGFSNMFTEGMFLTTFCGSPPYAAPEVFQGLEYDGPRADIWSLGVVLYVLVCGALPFDGATLHDLRSVVISGKFRIPFFMSQECEHLIRHMLVVEPERRYSLKQIAKHRWLTRYNLINLTELNDTLTTQMDTKNLDTIVINHMLQIPGLTADLIAQSVHESRYDHIYAIYHLLCDKLEEKRKEQKRLQHLAYSRSRKTSITTGVVDRSETVKQETIDRLSPLTSTITSQFGIQPVDTDFEKFTVDIDVDPNAIHQPPTPTDTPMHLSVATNGTIRRHTVGPGDVAHEQALGNPVNMVNFKFDGTVMAMGPNQIPLNLPMLQNQPLNTFTIKDPHLLKPPMVMGATGCFGRRASDGGANLHIFYPSSMTNPSQLVNDEQMIAEQSATSCQLKSTDANMESSEDSNDEIQRYMHGRGCSKRHTVGCTDDLSKNPSSQPNTDQQIGHSPIPSPGITSQSGASTSSGRTRRTGLLTVMERPPVISPDLIREVEARMNRNYLPPSLINANQVSGSPPSNSYVISQQRRYGRACKLPTVQEVMGRYSPVRRASEGSRNPQIQGPFQECQQLQKGLAQQRNNYLVTPNPPQENSVSLPGSPMHTKLFVEKVDNEIDVPPDMMSTIIPGLERLVFENRLHVDLAQIIISTRKVPLEVAQHLGIVAHSSTIIQQQQNFSQSASPLNNMNYQAPPTMDLMTNMHHFHGINLNYTGNMRTNDVPLTHHSSSLNTSPMHQITRGISGLTTNSPANEPLDLTMETTLCETEATQWPQAFYEMRPLNLTSTGTSPQIQQQQQRMMQPTPPTSPSNNLCIIQEEHLPHSYQQMSPCDLSAQHHHPQICLTDVQGSEITLVALSDSSRDSDDSLDTNNSNDTSRRTASTVTTPGASTGIKGISMFHEFLIKEPSDDMPSITRGVGRKASLENEYNKHQQATATNSVPICVKMDAASVEQYARRGSDKSLGFSDDSLSNDSNQSPAQEVSHSSGFKSTEEERLSPDSLSESRASSDEYYELPLPNECRNLDVPSIMEIVRQQIINSKIPPNRINQNRNECDGSNQHFFNNTDDASNMNLEYSSGLQIELKICERQHNNEKAGTSSMDNHSASKGIIKLRRISGDSTEYGKLCQQLLTQLTV</sequence>
<dbReference type="Pfam" id="PF00069">
    <property type="entry name" value="Pkinase"/>
    <property type="match status" value="1"/>
</dbReference>
<reference evidence="18" key="1">
    <citation type="submission" date="2022-01" db="EMBL/GenBank/DDBJ databases">
        <authorList>
            <person name="King R."/>
        </authorList>
    </citation>
    <scope>NUCLEOTIDE SEQUENCE</scope>
</reference>
<evidence type="ECO:0000256" key="15">
    <source>
        <dbReference type="SAM" id="MobiDB-lite"/>
    </source>
</evidence>
<keyword evidence="11" id="KW-0460">Magnesium</keyword>
<evidence type="ECO:0000256" key="1">
    <source>
        <dbReference type="ARBA" id="ARBA00001946"/>
    </source>
</evidence>
<dbReference type="GO" id="GO:0005524">
    <property type="term" value="F:ATP binding"/>
    <property type="evidence" value="ECO:0007669"/>
    <property type="project" value="UniProtKB-UniRule"/>
</dbReference>
<feature type="region of interest" description="Disordered" evidence="15">
    <location>
        <begin position="1007"/>
        <end position="1042"/>
    </location>
</feature>
<dbReference type="SUPFAM" id="SSF56112">
    <property type="entry name" value="Protein kinase-like (PK-like)"/>
    <property type="match status" value="1"/>
</dbReference>
<protein>
    <recommendedName>
        <fullName evidence="3">non-specific serine/threonine protein kinase</fullName>
        <ecNumber evidence="3">2.7.11.1</ecNumber>
    </recommendedName>
</protein>
<feature type="compositionally biased region" description="Polar residues" evidence="15">
    <location>
        <begin position="544"/>
        <end position="558"/>
    </location>
</feature>
<comment type="catalytic activity">
    <reaction evidence="12">
        <text>L-threonyl-[protein] + ATP = O-phospho-L-threonyl-[protein] + ADP + H(+)</text>
        <dbReference type="Rhea" id="RHEA:46608"/>
        <dbReference type="Rhea" id="RHEA-COMP:11060"/>
        <dbReference type="Rhea" id="RHEA-COMP:11605"/>
        <dbReference type="ChEBI" id="CHEBI:15378"/>
        <dbReference type="ChEBI" id="CHEBI:30013"/>
        <dbReference type="ChEBI" id="CHEBI:30616"/>
        <dbReference type="ChEBI" id="CHEBI:61977"/>
        <dbReference type="ChEBI" id="CHEBI:456216"/>
        <dbReference type="EC" id="2.7.11.1"/>
    </reaction>
</comment>
<dbReference type="EMBL" id="OU895877">
    <property type="protein sequence ID" value="CAG9801503.1"/>
    <property type="molecule type" value="Genomic_DNA"/>
</dbReference>
<feature type="region of interest" description="Disordered" evidence="15">
    <location>
        <begin position="581"/>
        <end position="632"/>
    </location>
</feature>
<evidence type="ECO:0000256" key="6">
    <source>
        <dbReference type="ARBA" id="ARBA00022679"/>
    </source>
</evidence>
<keyword evidence="5" id="KW-0597">Phosphoprotein</keyword>
<dbReference type="PANTHER" id="PTHR24346">
    <property type="entry name" value="MAP/MICROTUBULE AFFINITY-REGULATING KINASE"/>
    <property type="match status" value="1"/>
</dbReference>
<feature type="compositionally biased region" description="Polar residues" evidence="15">
    <location>
        <begin position="1029"/>
        <end position="1039"/>
    </location>
</feature>
<evidence type="ECO:0000256" key="8">
    <source>
        <dbReference type="ARBA" id="ARBA00022741"/>
    </source>
</evidence>
<dbReference type="Gene3D" id="1.10.510.10">
    <property type="entry name" value="Transferase(Phosphotransferase) domain 1"/>
    <property type="match status" value="1"/>
</dbReference>
<comment type="cofactor">
    <cofactor evidence="1">
        <name>Mg(2+)</name>
        <dbReference type="ChEBI" id="CHEBI:18420"/>
    </cofactor>
</comment>
<dbReference type="GO" id="GO:0035556">
    <property type="term" value="P:intracellular signal transduction"/>
    <property type="evidence" value="ECO:0007669"/>
    <property type="project" value="TreeGrafter"/>
</dbReference>
<evidence type="ECO:0000256" key="4">
    <source>
        <dbReference type="ARBA" id="ARBA00022527"/>
    </source>
</evidence>
<reference evidence="18" key="2">
    <citation type="submission" date="2022-10" db="EMBL/GenBank/DDBJ databases">
        <authorList>
            <consortium name="ENA_rothamsted_submissions"/>
            <consortium name="culmorum"/>
            <person name="King R."/>
        </authorList>
    </citation>
    <scope>NUCLEOTIDE SEQUENCE</scope>
</reference>
<evidence type="ECO:0000256" key="14">
    <source>
        <dbReference type="PROSITE-ProRule" id="PRU10141"/>
    </source>
</evidence>
<dbReference type="Proteomes" id="UP001153620">
    <property type="component" value="Chromosome 1"/>
</dbReference>
<evidence type="ECO:0000256" key="12">
    <source>
        <dbReference type="ARBA" id="ARBA00047899"/>
    </source>
</evidence>
<keyword evidence="4" id="KW-0723">Serine/threonine-protein kinase</keyword>
<evidence type="ECO:0000256" key="9">
    <source>
        <dbReference type="ARBA" id="ARBA00022777"/>
    </source>
</evidence>
<name>A0A9N9RS84_9DIPT</name>
<dbReference type="EC" id="2.7.11.1" evidence="3"/>
<keyword evidence="6" id="KW-0808">Transferase</keyword>
<feature type="region of interest" description="Disordered" evidence="15">
    <location>
        <begin position="1109"/>
        <end position="1160"/>
    </location>
</feature>